<dbReference type="VEuPathDB" id="AmoebaDB:DDB_G0289191"/>
<dbReference type="InParanoid" id="Q54HW0"/>
<evidence type="ECO:0000313" key="3">
    <source>
        <dbReference type="Proteomes" id="UP000002195"/>
    </source>
</evidence>
<organism evidence="2 3">
    <name type="scientific">Dictyostelium discoideum</name>
    <name type="common">Social amoeba</name>
    <dbReference type="NCBI Taxonomy" id="44689"/>
    <lineage>
        <taxon>Eukaryota</taxon>
        <taxon>Amoebozoa</taxon>
        <taxon>Evosea</taxon>
        <taxon>Eumycetozoa</taxon>
        <taxon>Dictyostelia</taxon>
        <taxon>Dictyosteliales</taxon>
        <taxon>Dictyosteliaceae</taxon>
        <taxon>Dictyostelium</taxon>
    </lineage>
</organism>
<dbReference type="Pfam" id="PF04446">
    <property type="entry name" value="Thg1"/>
    <property type="match status" value="1"/>
</dbReference>
<dbReference type="EMBL" id="AAFI02000131">
    <property type="protein sequence ID" value="EAL62829.1"/>
    <property type="molecule type" value="Genomic_DNA"/>
</dbReference>
<dbReference type="GO" id="GO:0006400">
    <property type="term" value="P:tRNA modification"/>
    <property type="evidence" value="ECO:0007669"/>
    <property type="project" value="InterPro"/>
</dbReference>
<dbReference type="InterPro" id="IPR024956">
    <property type="entry name" value="tRNAHis_GuaTrfase_cat"/>
</dbReference>
<proteinExistence type="predicted"/>
<dbReference type="PANTHER" id="PTHR12729">
    <property type="entry name" value="TRNA(HIS) GUANYLYLTRANSFERASE-RELATED"/>
    <property type="match status" value="1"/>
</dbReference>
<dbReference type="GeneID" id="8627002"/>
<dbReference type="OMA" id="GWEMESF"/>
<dbReference type="GO" id="GO:0008033">
    <property type="term" value="P:tRNA processing"/>
    <property type="evidence" value="ECO:0000318"/>
    <property type="project" value="GO_Central"/>
</dbReference>
<keyword evidence="3" id="KW-1185">Reference proteome</keyword>
<gene>
    <name evidence="2" type="ORF">DDB_G0289191</name>
</gene>
<reference evidence="2 3" key="1">
    <citation type="journal article" date="2005" name="Nature">
        <title>The genome of the social amoeba Dictyostelium discoideum.</title>
        <authorList>
            <consortium name="The Dictyostelium discoideum Sequencing Consortium"/>
            <person name="Eichinger L."/>
            <person name="Pachebat J.A."/>
            <person name="Glockner G."/>
            <person name="Rajandream M.A."/>
            <person name="Sucgang R."/>
            <person name="Berriman M."/>
            <person name="Song J."/>
            <person name="Olsen R."/>
            <person name="Szafranski K."/>
            <person name="Xu Q."/>
            <person name="Tunggal B."/>
            <person name="Kummerfeld S."/>
            <person name="Madera M."/>
            <person name="Konfortov B.A."/>
            <person name="Rivero F."/>
            <person name="Bankier A.T."/>
            <person name="Lehmann R."/>
            <person name="Hamlin N."/>
            <person name="Davies R."/>
            <person name="Gaudet P."/>
            <person name="Fey P."/>
            <person name="Pilcher K."/>
            <person name="Chen G."/>
            <person name="Saunders D."/>
            <person name="Sodergren E."/>
            <person name="Davis P."/>
            <person name="Kerhornou A."/>
            <person name="Nie X."/>
            <person name="Hall N."/>
            <person name="Anjard C."/>
            <person name="Hemphill L."/>
            <person name="Bason N."/>
            <person name="Farbrother P."/>
            <person name="Desany B."/>
            <person name="Just E."/>
            <person name="Morio T."/>
            <person name="Rost R."/>
            <person name="Churcher C."/>
            <person name="Cooper J."/>
            <person name="Haydock S."/>
            <person name="van Driessche N."/>
            <person name="Cronin A."/>
            <person name="Goodhead I."/>
            <person name="Muzny D."/>
            <person name="Mourier T."/>
            <person name="Pain A."/>
            <person name="Lu M."/>
            <person name="Harper D."/>
            <person name="Lindsay R."/>
            <person name="Hauser H."/>
            <person name="James K."/>
            <person name="Quiles M."/>
            <person name="Madan Babu M."/>
            <person name="Saito T."/>
            <person name="Buchrieser C."/>
            <person name="Wardroper A."/>
            <person name="Felder M."/>
            <person name="Thangavelu M."/>
            <person name="Johnson D."/>
            <person name="Knights A."/>
            <person name="Loulseged H."/>
            <person name="Mungall K."/>
            <person name="Oliver K."/>
            <person name="Price C."/>
            <person name="Quail M.A."/>
            <person name="Urushihara H."/>
            <person name="Hernandez J."/>
            <person name="Rabbinowitsch E."/>
            <person name="Steffen D."/>
            <person name="Sanders M."/>
            <person name="Ma J."/>
            <person name="Kohara Y."/>
            <person name="Sharp S."/>
            <person name="Simmonds M."/>
            <person name="Spiegler S."/>
            <person name="Tivey A."/>
            <person name="Sugano S."/>
            <person name="White B."/>
            <person name="Walker D."/>
            <person name="Woodward J."/>
            <person name="Winckler T."/>
            <person name="Tanaka Y."/>
            <person name="Shaulsky G."/>
            <person name="Schleicher M."/>
            <person name="Weinstock G."/>
            <person name="Rosenthal A."/>
            <person name="Cox E.C."/>
            <person name="Chisholm R.L."/>
            <person name="Gibbs R."/>
            <person name="Loomis W.F."/>
            <person name="Platzer M."/>
            <person name="Kay R.R."/>
            <person name="Williams J."/>
            <person name="Dear P.H."/>
            <person name="Noegel A.A."/>
            <person name="Barrell B."/>
            <person name="Kuspa A."/>
        </authorList>
    </citation>
    <scope>NUCLEOTIDE SEQUENCE [LARGE SCALE GENOMIC DNA]</scope>
    <source>
        <strain evidence="2 3">AX4</strain>
    </source>
</reference>
<dbReference type="Gene3D" id="3.30.70.3000">
    <property type="match status" value="1"/>
</dbReference>
<dbReference type="Proteomes" id="UP000002195">
    <property type="component" value="Unassembled WGS sequence"/>
</dbReference>
<protein>
    <recommendedName>
        <fullName evidence="1">tRNAHis guanylyltransferase catalytic domain-containing protein</fullName>
    </recommendedName>
</protein>
<comment type="caution">
    <text evidence="2">The sequence shown here is derived from an EMBL/GenBank/DDBJ whole genome shotgun (WGS) entry which is preliminary data.</text>
</comment>
<dbReference type="RefSeq" id="XP_636329.1">
    <property type="nucleotide sequence ID" value="XM_631237.1"/>
</dbReference>
<dbReference type="AlphaFoldDB" id="Q54HW0"/>
<dbReference type="GO" id="GO:0000287">
    <property type="term" value="F:magnesium ion binding"/>
    <property type="evidence" value="ECO:0007669"/>
    <property type="project" value="InterPro"/>
</dbReference>
<evidence type="ECO:0000259" key="1">
    <source>
        <dbReference type="Pfam" id="PF04446"/>
    </source>
</evidence>
<accession>Q54HW0</accession>
<dbReference type="PaxDb" id="44689-DDB0188299"/>
<dbReference type="InterPro" id="IPR007537">
    <property type="entry name" value="tRNAHis_GuaTrfase_Thg1"/>
</dbReference>
<feature type="domain" description="tRNAHis guanylyltransferase catalytic" evidence="1">
    <location>
        <begin position="39"/>
        <end position="173"/>
    </location>
</feature>
<dbReference type="dictyBase" id="DDB_G0289191">
    <property type="gene designation" value="tlp2"/>
</dbReference>
<evidence type="ECO:0000313" key="2">
    <source>
        <dbReference type="EMBL" id="EAL62829.1"/>
    </source>
</evidence>
<dbReference type="eggNOG" id="ENOG502RHMR">
    <property type="taxonomic scope" value="Eukaryota"/>
</dbReference>
<dbReference type="SMR" id="Q54HW0"/>
<dbReference type="GO" id="GO:0008193">
    <property type="term" value="F:tRNA guanylyltransferase activity"/>
    <property type="evidence" value="ECO:0000318"/>
    <property type="project" value="GO_Central"/>
</dbReference>
<dbReference type="HOGENOM" id="CLU_044271_3_0_1"/>
<dbReference type="BRENDA" id="2.7.7.79">
    <property type="organism ID" value="1939"/>
</dbReference>
<dbReference type="PANTHER" id="PTHR12729:SF5">
    <property type="entry name" value="TRNAHIS GUANYLYLTRANSFERASE CATALYTIC DOMAIN-CONTAINING PROTEIN"/>
    <property type="match status" value="1"/>
</dbReference>
<sequence>MSSSTIKKFLNSPTSLLSSKSLLIRSFSSQSNGNFRNYNKFELFEKAFDFVLPPYQPIIIRLDGNSFSKLNKQLKLERHDERFHESMKETSNNLFSHFIGCKFIYSFSDEINIVIYNQYPDNQFLSNRIQKLISTTSSITSLNFSINLSKKLNNNNNNNNVFSYFDCRAFVLPINEVKDYFIKRQGRCYTNFLSSIASDNGFNTDSIFNNDSGLDGSKKNIYAREYYLEKQGVNLMEIPEHFKSGFLVFKNSTNELDYKSPINFKSDTIIDYLLNRKN</sequence>
<dbReference type="InterPro" id="IPR038469">
    <property type="entry name" value="tRNAHis_GuaTrfase_Thg1_sf"/>
</dbReference>
<name>Q54HW0_DICDI</name>
<dbReference type="KEGG" id="ddi:DDB_G0289191"/>